<reference evidence="2" key="1">
    <citation type="journal article" date="2019" name="Int. J. Syst. Evol. Microbiol.">
        <title>The Global Catalogue of Microorganisms (GCM) 10K type strain sequencing project: providing services to taxonomists for standard genome sequencing and annotation.</title>
        <authorList>
            <consortium name="The Broad Institute Genomics Platform"/>
            <consortium name="The Broad Institute Genome Sequencing Center for Infectious Disease"/>
            <person name="Wu L."/>
            <person name="Ma J."/>
        </authorList>
    </citation>
    <scope>NUCLEOTIDE SEQUENCE [LARGE SCALE GENOMIC DNA]</scope>
    <source>
        <strain evidence="2">CCUG 63246</strain>
    </source>
</reference>
<keyword evidence="2" id="KW-1185">Reference proteome</keyword>
<accession>A0ABW3RBR7</accession>
<dbReference type="EMBL" id="JBHTLJ010000002">
    <property type="protein sequence ID" value="MFD1162449.1"/>
    <property type="molecule type" value="Genomic_DNA"/>
</dbReference>
<evidence type="ECO:0000313" key="1">
    <source>
        <dbReference type="EMBL" id="MFD1162449.1"/>
    </source>
</evidence>
<name>A0ABW3RBR7_9FLAO</name>
<comment type="caution">
    <text evidence="1">The sequence shown here is derived from an EMBL/GenBank/DDBJ whole genome shotgun (WGS) entry which is preliminary data.</text>
</comment>
<dbReference type="RefSeq" id="WP_311938806.1">
    <property type="nucleotide sequence ID" value="NZ_JAVSCK010000002.1"/>
</dbReference>
<evidence type="ECO:0000313" key="2">
    <source>
        <dbReference type="Proteomes" id="UP001597163"/>
    </source>
</evidence>
<organism evidence="1 2">
    <name type="scientific">Hwangdonia seohaensis</name>
    <dbReference type="NCBI Taxonomy" id="1240727"/>
    <lineage>
        <taxon>Bacteria</taxon>
        <taxon>Pseudomonadati</taxon>
        <taxon>Bacteroidota</taxon>
        <taxon>Flavobacteriia</taxon>
        <taxon>Flavobacteriales</taxon>
        <taxon>Flavobacteriaceae</taxon>
        <taxon>Hwangdonia</taxon>
    </lineage>
</organism>
<dbReference type="Proteomes" id="UP001597163">
    <property type="component" value="Unassembled WGS sequence"/>
</dbReference>
<sequence length="140" mass="16094">MVSLKETYLYSEVIKEFTYSFGNIYIFNGFVVSEINQGQIINWDNQAKLIVDDVSAFLGTNGADVIYISNRINSYSVVALDWLKFFKHSYTLKAYCIVSPNKTVTLNGMIERLFYTKNIKHFNTIFEAVNYVKQGVIEIA</sequence>
<proteinExistence type="predicted"/>
<gene>
    <name evidence="1" type="ORF">ACFQ2E_08480</name>
</gene>
<protein>
    <recommendedName>
        <fullName evidence="3">STAS/SEC14 domain-containing protein</fullName>
    </recommendedName>
</protein>
<evidence type="ECO:0008006" key="3">
    <source>
        <dbReference type="Google" id="ProtNLM"/>
    </source>
</evidence>